<feature type="compositionally biased region" description="Polar residues" evidence="1">
    <location>
        <begin position="21"/>
        <end position="33"/>
    </location>
</feature>
<name>A0A176VHL3_MARPO</name>
<dbReference type="EMBL" id="LVLJ01003744">
    <property type="protein sequence ID" value="OAE19903.1"/>
    <property type="molecule type" value="Genomic_DNA"/>
</dbReference>
<feature type="compositionally biased region" description="Basic and acidic residues" evidence="1">
    <location>
        <begin position="35"/>
        <end position="44"/>
    </location>
</feature>
<dbReference type="PANTHER" id="PTHR31115:SF3">
    <property type="entry name" value="EXPRESSED PROTEIN"/>
    <property type="match status" value="1"/>
</dbReference>
<gene>
    <name evidence="2" type="ORF">AXG93_1130s1560</name>
</gene>
<evidence type="ECO:0000313" key="2">
    <source>
        <dbReference type="EMBL" id="OAE19903.1"/>
    </source>
</evidence>
<evidence type="ECO:0000256" key="1">
    <source>
        <dbReference type="SAM" id="MobiDB-lite"/>
    </source>
</evidence>
<reference evidence="2" key="1">
    <citation type="submission" date="2016-03" db="EMBL/GenBank/DDBJ databases">
        <title>Mechanisms controlling the formation of the plant cell surface in tip-growing cells are functionally conserved among land plants.</title>
        <authorList>
            <person name="Honkanen S."/>
            <person name="Jones V.A."/>
            <person name="Morieri G."/>
            <person name="Champion C."/>
            <person name="Hetherington A.J."/>
            <person name="Kelly S."/>
            <person name="Saint-Marcoux D."/>
            <person name="Proust H."/>
            <person name="Prescott H."/>
            <person name="Dolan L."/>
        </authorList>
    </citation>
    <scope>NUCLEOTIDE SEQUENCE [LARGE SCALE GENOMIC DNA]</scope>
    <source>
        <tissue evidence="2">Whole gametophyte</tissue>
    </source>
</reference>
<feature type="compositionally biased region" description="Polar residues" evidence="1">
    <location>
        <begin position="1"/>
        <end position="14"/>
    </location>
</feature>
<dbReference type="Proteomes" id="UP000077202">
    <property type="component" value="Unassembled WGS sequence"/>
</dbReference>
<protein>
    <submittedName>
        <fullName evidence="2">Uncharacterized protein</fullName>
    </submittedName>
</protein>
<organism evidence="2 3">
    <name type="scientific">Marchantia polymorpha subsp. ruderalis</name>
    <dbReference type="NCBI Taxonomy" id="1480154"/>
    <lineage>
        <taxon>Eukaryota</taxon>
        <taxon>Viridiplantae</taxon>
        <taxon>Streptophyta</taxon>
        <taxon>Embryophyta</taxon>
        <taxon>Marchantiophyta</taxon>
        <taxon>Marchantiopsida</taxon>
        <taxon>Marchantiidae</taxon>
        <taxon>Marchantiales</taxon>
        <taxon>Marchantiaceae</taxon>
        <taxon>Marchantia</taxon>
    </lineage>
</organism>
<proteinExistence type="predicted"/>
<feature type="region of interest" description="Disordered" evidence="1">
    <location>
        <begin position="1"/>
        <end position="51"/>
    </location>
</feature>
<sequence length="177" mass="18394">MASNPKLDTSSSSPDGVPYGSQRSNHSNTSNLERSGARDGHDNRMLVLGSGGAGAAVNSSGAGAGSGSELPPLSQVLSLTTLALGDQKGSRHLELKRAINAALGSLASEDPQLGNLQSKPLETFGTDELKRVRSSLVEHSKSARTVLVNFNYIANSTDLLGVVIGHYSERIQPIAVC</sequence>
<dbReference type="PANTHER" id="PTHR31115">
    <property type="entry name" value="OS05G0107300 PROTEIN"/>
    <property type="match status" value="1"/>
</dbReference>
<accession>A0A176VHL3</accession>
<evidence type="ECO:0000313" key="3">
    <source>
        <dbReference type="Proteomes" id="UP000077202"/>
    </source>
</evidence>
<comment type="caution">
    <text evidence="2">The sequence shown here is derived from an EMBL/GenBank/DDBJ whole genome shotgun (WGS) entry which is preliminary data.</text>
</comment>
<dbReference type="AlphaFoldDB" id="A0A176VHL3"/>
<keyword evidence="3" id="KW-1185">Reference proteome</keyword>